<name>J1J1H4_9HYPH</name>
<proteinExistence type="predicted"/>
<protein>
    <submittedName>
        <fullName evidence="3">Uncharacterized protein</fullName>
    </submittedName>
</protein>
<dbReference type="AlphaFoldDB" id="J1J1H4"/>
<dbReference type="RefSeq" id="WP_006924600.1">
    <property type="nucleotide sequence ID" value="NZ_JH725025.1"/>
</dbReference>
<keyword evidence="2" id="KW-0472">Membrane</keyword>
<comment type="caution">
    <text evidence="3">The sequence shown here is derived from an EMBL/GenBank/DDBJ whole genome shotgun (WGS) entry which is preliminary data.</text>
</comment>
<dbReference type="EMBL" id="AILU01000048">
    <property type="protein sequence ID" value="EJF77435.1"/>
    <property type="molecule type" value="Genomic_DNA"/>
</dbReference>
<organism evidence="3 4">
    <name type="scientific">Candidatus Bartonella washoeensis Sb944nv</name>
    <dbReference type="NCBI Taxonomy" id="1094563"/>
    <lineage>
        <taxon>Bacteria</taxon>
        <taxon>Pseudomonadati</taxon>
        <taxon>Pseudomonadota</taxon>
        <taxon>Alphaproteobacteria</taxon>
        <taxon>Hyphomicrobiales</taxon>
        <taxon>Bartonellaceae</taxon>
        <taxon>Bartonella</taxon>
    </lineage>
</organism>
<feature type="compositionally biased region" description="Basic residues" evidence="1">
    <location>
        <begin position="129"/>
        <end position="139"/>
    </location>
</feature>
<dbReference type="HOGENOM" id="CLU_120345_0_0_5"/>
<sequence length="139" mass="16189">MSLNEILIAGFVVLGALLLCGVMFRVALHYRDKAQELKEQISNLKKEIREKDIRYLKESKQTIDECDADLKERDEMIEELKQKIDEYDGAFILKNEMIAALKADVRSRDEEVERLTQELKQRDKAVKAPPHKKSKKKSK</sequence>
<reference evidence="3 4" key="1">
    <citation type="submission" date="2012-03" db="EMBL/GenBank/DDBJ databases">
        <title>The Genome Sequence of Bartonella washoensis Sb944nv.</title>
        <authorList>
            <consortium name="The Broad Institute Genome Sequencing Platform"/>
            <consortium name="The Broad Institute Genome Sequencing Center for Infectious Disease"/>
            <person name="Feldgarden M."/>
            <person name="Kirby J."/>
            <person name="Kosoy M."/>
            <person name="Birtles R."/>
            <person name="Probert W.S."/>
            <person name="Chiaraviglio L."/>
            <person name="Young S.K."/>
            <person name="Zeng Q."/>
            <person name="Gargeya S."/>
            <person name="Fitzgerald M."/>
            <person name="Haas B."/>
            <person name="Abouelleil A."/>
            <person name="Alvarado L."/>
            <person name="Arachchi H.M."/>
            <person name="Berlin A."/>
            <person name="Chapman S.B."/>
            <person name="Gearin G."/>
            <person name="Goldberg J."/>
            <person name="Griggs A."/>
            <person name="Gujja S."/>
            <person name="Hansen M."/>
            <person name="Heiman D."/>
            <person name="Howarth C."/>
            <person name="Larimer J."/>
            <person name="Lui A."/>
            <person name="MacDonald P.J.P."/>
            <person name="McCowen C."/>
            <person name="Montmayeur A."/>
            <person name="Murphy C."/>
            <person name="Neiman D."/>
            <person name="Pearson M."/>
            <person name="Priest M."/>
            <person name="Roberts A."/>
            <person name="Saif S."/>
            <person name="Shea T."/>
            <person name="Sisk P."/>
            <person name="Stolte C."/>
            <person name="Sykes S."/>
            <person name="Wortman J."/>
            <person name="Nusbaum C."/>
            <person name="Birren B."/>
        </authorList>
    </citation>
    <scope>NUCLEOTIDE SEQUENCE [LARGE SCALE GENOMIC DNA]</scope>
    <source>
        <strain evidence="3 4">Sb944nv</strain>
    </source>
</reference>
<keyword evidence="2" id="KW-0812">Transmembrane</keyword>
<feature type="transmembrane region" description="Helical" evidence="2">
    <location>
        <begin position="6"/>
        <end position="28"/>
    </location>
</feature>
<evidence type="ECO:0000313" key="3">
    <source>
        <dbReference type="EMBL" id="EJF77435.1"/>
    </source>
</evidence>
<dbReference type="eggNOG" id="ENOG5030JPQ">
    <property type="taxonomic scope" value="Bacteria"/>
</dbReference>
<accession>J1J1H4</accession>
<gene>
    <name evidence="3" type="ORF">MCQ_01519</name>
</gene>
<dbReference type="Proteomes" id="UP000008947">
    <property type="component" value="Unassembled WGS sequence"/>
</dbReference>
<feature type="compositionally biased region" description="Basic and acidic residues" evidence="1">
    <location>
        <begin position="114"/>
        <end position="126"/>
    </location>
</feature>
<evidence type="ECO:0000256" key="1">
    <source>
        <dbReference type="SAM" id="MobiDB-lite"/>
    </source>
</evidence>
<dbReference type="PATRIC" id="fig|1094563.3.peg.1747"/>
<feature type="region of interest" description="Disordered" evidence="1">
    <location>
        <begin position="114"/>
        <end position="139"/>
    </location>
</feature>
<keyword evidence="4" id="KW-1185">Reference proteome</keyword>
<evidence type="ECO:0000256" key="2">
    <source>
        <dbReference type="SAM" id="Phobius"/>
    </source>
</evidence>
<keyword evidence="2" id="KW-1133">Transmembrane helix</keyword>
<evidence type="ECO:0000313" key="4">
    <source>
        <dbReference type="Proteomes" id="UP000008947"/>
    </source>
</evidence>